<feature type="disulfide bond" evidence="13">
    <location>
        <begin position="218"/>
        <end position="239"/>
    </location>
</feature>
<evidence type="ECO:0000256" key="8">
    <source>
        <dbReference type="ARBA" id="ARBA00022833"/>
    </source>
</evidence>
<dbReference type="GO" id="GO:0008191">
    <property type="term" value="F:metalloendopeptidase inhibitor activity"/>
    <property type="evidence" value="ECO:0007669"/>
    <property type="project" value="InterPro"/>
</dbReference>
<dbReference type="Gene3D" id="3.90.370.10">
    <property type="entry name" value="Tissue inhibitor of metalloproteinase-1. Chain B, domain 1"/>
    <property type="match status" value="1"/>
</dbReference>
<comment type="similarity">
    <text evidence="2">Belongs to the protease inhibitor I35 (TIMP) family.</text>
</comment>
<proteinExistence type="inferred from homology"/>
<evidence type="ECO:0000256" key="2">
    <source>
        <dbReference type="ARBA" id="ARBA00011027"/>
    </source>
</evidence>
<dbReference type="Ensembl" id="ENSOKIT00005086440.1">
    <property type="protein sequence ID" value="ENSOKIP00005081108.1"/>
    <property type="gene ID" value="ENSOKIG00005035017.1"/>
</dbReference>
<dbReference type="GO" id="GO:0005615">
    <property type="term" value="C:extracellular space"/>
    <property type="evidence" value="ECO:0007669"/>
    <property type="project" value="TreeGrafter"/>
</dbReference>
<evidence type="ECO:0000313" key="17">
    <source>
        <dbReference type="Proteomes" id="UP000694557"/>
    </source>
</evidence>
<keyword evidence="8 12" id="KW-0862">Zinc</keyword>
<evidence type="ECO:0000256" key="14">
    <source>
        <dbReference type="SAM" id="SignalP"/>
    </source>
</evidence>
<evidence type="ECO:0000313" key="16">
    <source>
        <dbReference type="Ensembl" id="ENSOKIP00005081108.1"/>
    </source>
</evidence>
<dbReference type="PANTHER" id="PTHR11844:SF24">
    <property type="entry name" value="METALLOPROTEINASE INHIBITOR 2"/>
    <property type="match status" value="1"/>
</dbReference>
<comment type="subcellular location">
    <subcellularLocation>
        <location evidence="1">Secreted</location>
    </subcellularLocation>
</comment>
<reference evidence="16" key="1">
    <citation type="submission" date="2025-08" db="UniProtKB">
        <authorList>
            <consortium name="Ensembl"/>
        </authorList>
    </citation>
    <scope>IDENTIFICATION</scope>
</reference>
<evidence type="ECO:0000256" key="13">
    <source>
        <dbReference type="PIRSR" id="PIRSR601820-3"/>
    </source>
</evidence>
<keyword evidence="17" id="KW-1185">Reference proteome</keyword>
<dbReference type="GeneTree" id="ENSGT00940000158348"/>
<dbReference type="InterPro" id="IPR030490">
    <property type="entry name" value="TIMP_CS"/>
</dbReference>
<evidence type="ECO:0000256" key="1">
    <source>
        <dbReference type="ARBA" id="ARBA00004613"/>
    </source>
</evidence>
<keyword evidence="5" id="KW-0483">Metalloprotease inhibitor</keyword>
<feature type="chain" id="PRO_5034649086" description="Metalloproteinase inhibitor 2" evidence="14">
    <location>
        <begin position="27"/>
        <end position="266"/>
    </location>
</feature>
<dbReference type="GO" id="GO:0034097">
    <property type="term" value="P:response to cytokine"/>
    <property type="evidence" value="ECO:0007669"/>
    <property type="project" value="TreeGrafter"/>
</dbReference>
<evidence type="ECO:0000259" key="15">
    <source>
        <dbReference type="PROSITE" id="PS50189"/>
    </source>
</evidence>
<evidence type="ECO:0000256" key="12">
    <source>
        <dbReference type="PIRSR" id="PIRSR601820-1"/>
    </source>
</evidence>
<evidence type="ECO:0000256" key="6">
    <source>
        <dbReference type="ARBA" id="ARBA00022690"/>
    </source>
</evidence>
<sequence length="266" mass="30432">MTRYVSSCFITLVVLFLWRVEDIADACVCFPQHPQQAFCNAEVVIRAKVVGKEAVPNAIKYDIQQIKMFKGCDQVIHAIYTYTTSCSVTLEINKEYLFTGKLETDGTMHVTLCDFIESWEAMSATQKKSLTQRYESGCKCKVCVGVFDGNYRNITVHQFCSIFTQHIFLKRLLWSHWQTLENWGNDQSVILVFLSFCSDPQIIRCTSIPCTISAPEECLWTDWVMEKSHSGPQAQHFACINRSDGSCAWYRGIAPPKKEFLDIEDP</sequence>
<keyword evidence="6" id="KW-0646">Protease inhibitor</keyword>
<accession>A0A8C7J1T9</accession>
<evidence type="ECO:0000256" key="4">
    <source>
        <dbReference type="ARBA" id="ARBA00022525"/>
    </source>
</evidence>
<dbReference type="GO" id="GO:0002020">
    <property type="term" value="F:protease binding"/>
    <property type="evidence" value="ECO:0007669"/>
    <property type="project" value="TreeGrafter"/>
</dbReference>
<keyword evidence="14" id="KW-0732">Signal</keyword>
<dbReference type="InterPro" id="IPR027465">
    <property type="entry name" value="TIMP_C"/>
</dbReference>
<keyword evidence="4" id="KW-0964">Secreted</keyword>
<dbReference type="InterPro" id="IPR001820">
    <property type="entry name" value="TIMP"/>
</dbReference>
<evidence type="ECO:0000256" key="7">
    <source>
        <dbReference type="ARBA" id="ARBA00022723"/>
    </source>
</evidence>
<feature type="signal peptide" evidence="14">
    <location>
        <begin position="1"/>
        <end position="26"/>
    </location>
</feature>
<keyword evidence="7 12" id="KW-0479">Metal-binding</keyword>
<dbReference type="SUPFAM" id="SSF50242">
    <property type="entry name" value="TIMP-like"/>
    <property type="match status" value="2"/>
</dbReference>
<keyword evidence="10" id="KW-0481">Metalloenzyme inhibitor</keyword>
<evidence type="ECO:0000256" key="11">
    <source>
        <dbReference type="ARBA" id="ARBA00030102"/>
    </source>
</evidence>
<organism evidence="16 17">
    <name type="scientific">Oncorhynchus kisutch</name>
    <name type="common">Coho salmon</name>
    <name type="synonym">Salmo kisutch</name>
    <dbReference type="NCBI Taxonomy" id="8019"/>
    <lineage>
        <taxon>Eukaryota</taxon>
        <taxon>Metazoa</taxon>
        <taxon>Chordata</taxon>
        <taxon>Craniata</taxon>
        <taxon>Vertebrata</taxon>
        <taxon>Euteleostomi</taxon>
        <taxon>Actinopterygii</taxon>
        <taxon>Neopterygii</taxon>
        <taxon>Teleostei</taxon>
        <taxon>Protacanthopterygii</taxon>
        <taxon>Salmoniformes</taxon>
        <taxon>Salmonidae</taxon>
        <taxon>Salmoninae</taxon>
        <taxon>Oncorhynchus</taxon>
    </lineage>
</organism>
<keyword evidence="9 13" id="KW-1015">Disulfide bond</keyword>
<dbReference type="SMART" id="SM00206">
    <property type="entry name" value="NTR"/>
    <property type="match status" value="1"/>
</dbReference>
<feature type="disulfide bond" evidence="13">
    <location>
        <begin position="140"/>
        <end position="247"/>
    </location>
</feature>
<dbReference type="PROSITE" id="PS50189">
    <property type="entry name" value="NTR"/>
    <property type="match status" value="1"/>
</dbReference>
<feature type="disulfide bond" evidence="13">
    <location>
        <begin position="27"/>
        <end position="86"/>
    </location>
</feature>
<name>A0A8C7J1T9_ONCKI</name>
<gene>
    <name evidence="16" type="primary">TIMP2</name>
    <name evidence="16" type="synonym">LOC109876472</name>
</gene>
<dbReference type="GO" id="GO:0051045">
    <property type="term" value="P:negative regulation of membrane protein ectodomain proteolysis"/>
    <property type="evidence" value="ECO:0007669"/>
    <property type="project" value="TreeGrafter"/>
</dbReference>
<evidence type="ECO:0000256" key="3">
    <source>
        <dbReference type="ARBA" id="ARBA00013520"/>
    </source>
</evidence>
<feature type="disulfide bond" evidence="13">
    <location>
        <begin position="29"/>
        <end position="113"/>
    </location>
</feature>
<protein>
    <recommendedName>
        <fullName evidence="3">Metalloproteinase inhibitor 2</fullName>
    </recommendedName>
    <alternativeName>
        <fullName evidence="11">Tissue inhibitor of metalloproteinases 2</fullName>
    </alternativeName>
</protein>
<dbReference type="GO" id="GO:0031012">
    <property type="term" value="C:extracellular matrix"/>
    <property type="evidence" value="ECO:0007669"/>
    <property type="project" value="TreeGrafter"/>
</dbReference>
<feature type="disulfide bond" evidence="13">
    <location>
        <begin position="39"/>
        <end position="138"/>
    </location>
</feature>
<dbReference type="Proteomes" id="UP000694557">
    <property type="component" value="Unassembled WGS sequence"/>
</dbReference>
<feature type="binding site" evidence="12">
    <location>
        <position position="27"/>
    </location>
    <ligand>
        <name>Zn(2+)</name>
        <dbReference type="ChEBI" id="CHEBI:29105"/>
        <note>ligand shared with metalloproteinase partner</note>
    </ligand>
</feature>
<dbReference type="GO" id="GO:0046872">
    <property type="term" value="F:metal ion binding"/>
    <property type="evidence" value="ECO:0007669"/>
    <property type="project" value="UniProtKB-KW"/>
</dbReference>
<reference evidence="16" key="2">
    <citation type="submission" date="2025-09" db="UniProtKB">
        <authorList>
            <consortium name="Ensembl"/>
        </authorList>
    </citation>
    <scope>IDENTIFICATION</scope>
</reference>
<evidence type="ECO:0000256" key="10">
    <source>
        <dbReference type="ARBA" id="ARBA00023215"/>
    </source>
</evidence>
<dbReference type="GO" id="GO:0009725">
    <property type="term" value="P:response to hormone"/>
    <property type="evidence" value="ECO:0007669"/>
    <property type="project" value="TreeGrafter"/>
</dbReference>
<dbReference type="AlphaFoldDB" id="A0A8C7J1T9"/>
<evidence type="ECO:0000256" key="9">
    <source>
        <dbReference type="ARBA" id="ARBA00023157"/>
    </source>
</evidence>
<evidence type="ECO:0000256" key="5">
    <source>
        <dbReference type="ARBA" id="ARBA00022608"/>
    </source>
</evidence>
<dbReference type="InterPro" id="IPR001134">
    <property type="entry name" value="Netrin_domain"/>
</dbReference>
<feature type="disulfide bond" evidence="13">
    <location>
        <begin position="205"/>
        <end position="210"/>
    </location>
</feature>
<dbReference type="PROSITE" id="PS00288">
    <property type="entry name" value="TIMP"/>
    <property type="match status" value="1"/>
</dbReference>
<dbReference type="PANTHER" id="PTHR11844">
    <property type="entry name" value="METALLOPROTEASE INHIBITOR"/>
    <property type="match status" value="1"/>
</dbReference>
<dbReference type="InterPro" id="IPR008993">
    <property type="entry name" value="TIMP-like_OB-fold"/>
</dbReference>
<feature type="domain" description="NTR" evidence="15">
    <location>
        <begin position="27"/>
        <end position="138"/>
    </location>
</feature>
<dbReference type="Pfam" id="PF00965">
    <property type="entry name" value="TIMP"/>
    <property type="match status" value="2"/>
</dbReference>
<dbReference type="Gene3D" id="2.40.50.120">
    <property type="match status" value="1"/>
</dbReference>